<name>A0A4P7N692_PYROR</name>
<evidence type="ECO:0000313" key="2">
    <source>
        <dbReference type="Proteomes" id="UP000294847"/>
    </source>
</evidence>
<sequence>MGMTIDDDSEVLIGYFASSHGEANQGTIVQCPGAVPRSPRYYCTGLPTSYLRMLQTWTREKNAQYCFFFFPLARANKPDGWITGVVFLVMGNGRTNKGCVYVVFDEHNRMEQGEKQRIHSYQWRNTCPSEIPIC</sequence>
<reference evidence="1 2" key="1">
    <citation type="journal article" date="2019" name="Mol. Biol. Evol.">
        <title>Blast fungal genomes show frequent chromosomal changes, gene gains and losses, and effector gene turnover.</title>
        <authorList>
            <person name="Gomez Luciano L.B."/>
            <person name="Jason Tsai I."/>
            <person name="Chuma I."/>
            <person name="Tosa Y."/>
            <person name="Chen Y.H."/>
            <person name="Li J.Y."/>
            <person name="Li M.Y."/>
            <person name="Jade Lu M.Y."/>
            <person name="Nakayashiki H."/>
            <person name="Li W.H."/>
        </authorList>
    </citation>
    <scope>NUCLEOTIDE SEQUENCE [LARGE SCALE GENOMIC DNA]</scope>
    <source>
        <strain evidence="1">MZ5-1-6</strain>
    </source>
</reference>
<dbReference type="EMBL" id="CP034205">
    <property type="protein sequence ID" value="QBZ55520.1"/>
    <property type="molecule type" value="Genomic_DNA"/>
</dbReference>
<gene>
    <name evidence="1" type="ORF">PoMZ_00419</name>
</gene>
<dbReference type="AlphaFoldDB" id="A0A4P7N692"/>
<evidence type="ECO:0000313" key="1">
    <source>
        <dbReference type="EMBL" id="QBZ55520.1"/>
    </source>
</evidence>
<accession>A0A4P7N692</accession>
<dbReference type="Proteomes" id="UP000294847">
    <property type="component" value="Chromosome 2"/>
</dbReference>
<protein>
    <submittedName>
        <fullName evidence="1">Uncharacterized protein</fullName>
    </submittedName>
</protein>
<proteinExistence type="predicted"/>
<organism evidence="1 2">
    <name type="scientific">Pyricularia oryzae</name>
    <name type="common">Rice blast fungus</name>
    <name type="synonym">Magnaporthe oryzae</name>
    <dbReference type="NCBI Taxonomy" id="318829"/>
    <lineage>
        <taxon>Eukaryota</taxon>
        <taxon>Fungi</taxon>
        <taxon>Dikarya</taxon>
        <taxon>Ascomycota</taxon>
        <taxon>Pezizomycotina</taxon>
        <taxon>Sordariomycetes</taxon>
        <taxon>Sordariomycetidae</taxon>
        <taxon>Magnaporthales</taxon>
        <taxon>Pyriculariaceae</taxon>
        <taxon>Pyricularia</taxon>
    </lineage>
</organism>